<dbReference type="AlphaFoldDB" id="A0A421FSR4"/>
<evidence type="ECO:0000313" key="3">
    <source>
        <dbReference type="Proteomes" id="UP000284657"/>
    </source>
</evidence>
<sequence length="188" mass="20155">MIKITPNYIALFVMGLVMLQTCTVDAANCTTDELTTAKSVYSDLTSGDACSELLSNTAVTSLDYCMDNDCLSALSDAVDQLPDCTGDDEIDYKTGLEAIITYCSGVTEELNQSASASASGSTGTDSSGTAESGAIGARGRLNARNLLHLRVVLFGHFESKHWHVQMDGMSHLHNIYMGIGDRVAEYQY</sequence>
<gene>
    <name evidence="2" type="ORF">BBJ29_002970</name>
</gene>
<feature type="signal peptide" evidence="1">
    <location>
        <begin position="1"/>
        <end position="26"/>
    </location>
</feature>
<dbReference type="SMART" id="SM01187">
    <property type="entry name" value="Elicitin"/>
    <property type="match status" value="1"/>
</dbReference>
<evidence type="ECO:0000256" key="1">
    <source>
        <dbReference type="SAM" id="SignalP"/>
    </source>
</evidence>
<dbReference type="InterPro" id="IPR002200">
    <property type="entry name" value="Elicitin"/>
</dbReference>
<comment type="caution">
    <text evidence="2">The sequence shown here is derived from an EMBL/GenBank/DDBJ whole genome shotgun (WGS) entry which is preliminary data.</text>
</comment>
<proteinExistence type="predicted"/>
<dbReference type="GO" id="GO:0005576">
    <property type="term" value="C:extracellular region"/>
    <property type="evidence" value="ECO:0007669"/>
    <property type="project" value="InterPro"/>
</dbReference>
<reference evidence="2 3" key="1">
    <citation type="submission" date="2018-07" db="EMBL/GenBank/DDBJ databases">
        <title>Genome sequencing of oomycete isolates from Chile give support for New Zealand origin for Phytophthora kernoviae and make available the first Nothophytophthora sp. genome.</title>
        <authorList>
            <person name="Studholme D.J."/>
            <person name="Sanfuentes E."/>
            <person name="Panda P."/>
            <person name="Hill R."/>
            <person name="Sambles C."/>
            <person name="Grant M."/>
            <person name="Williams N.M."/>
            <person name="Mcdougal R.L."/>
        </authorList>
    </citation>
    <scope>NUCLEOTIDE SEQUENCE [LARGE SCALE GENOMIC DNA]</scope>
    <source>
        <strain evidence="2">Chile7</strain>
    </source>
</reference>
<accession>A0A421FSR4</accession>
<evidence type="ECO:0008006" key="4">
    <source>
        <dbReference type="Google" id="ProtNLM"/>
    </source>
</evidence>
<feature type="chain" id="PRO_5019280295" description="Elicitin-like protein" evidence="1">
    <location>
        <begin position="27"/>
        <end position="188"/>
    </location>
</feature>
<organism evidence="2 3">
    <name type="scientific">Phytophthora kernoviae</name>
    <dbReference type="NCBI Taxonomy" id="325452"/>
    <lineage>
        <taxon>Eukaryota</taxon>
        <taxon>Sar</taxon>
        <taxon>Stramenopiles</taxon>
        <taxon>Oomycota</taxon>
        <taxon>Peronosporomycetes</taxon>
        <taxon>Peronosporales</taxon>
        <taxon>Peronosporaceae</taxon>
        <taxon>Phytophthora</taxon>
    </lineage>
</organism>
<dbReference type="EMBL" id="MBAD02002037">
    <property type="protein sequence ID" value="RLN50332.1"/>
    <property type="molecule type" value="Genomic_DNA"/>
</dbReference>
<evidence type="ECO:0000313" key="2">
    <source>
        <dbReference type="EMBL" id="RLN50332.1"/>
    </source>
</evidence>
<dbReference type="Proteomes" id="UP000284657">
    <property type="component" value="Unassembled WGS sequence"/>
</dbReference>
<protein>
    <recommendedName>
        <fullName evidence="4">Elicitin-like protein</fullName>
    </recommendedName>
</protein>
<keyword evidence="1" id="KW-0732">Signal</keyword>
<name>A0A421FSR4_9STRA</name>